<evidence type="ECO:0000313" key="8">
    <source>
        <dbReference type="Proteomes" id="UP000247832"/>
    </source>
</evidence>
<dbReference type="GO" id="GO:0008234">
    <property type="term" value="F:cysteine-type peptidase activity"/>
    <property type="evidence" value="ECO:0007669"/>
    <property type="project" value="UniProtKB-KW"/>
</dbReference>
<dbReference type="InterPro" id="IPR038765">
    <property type="entry name" value="Papain-like_cys_pep_sf"/>
</dbReference>
<organism evidence="7 8">
    <name type="scientific">Arthrobacter livingstonensis</name>
    <dbReference type="NCBI Taxonomy" id="670078"/>
    <lineage>
        <taxon>Bacteria</taxon>
        <taxon>Bacillati</taxon>
        <taxon>Actinomycetota</taxon>
        <taxon>Actinomycetes</taxon>
        <taxon>Micrococcales</taxon>
        <taxon>Micrococcaceae</taxon>
        <taxon>Arthrobacter</taxon>
    </lineage>
</organism>
<keyword evidence="2" id="KW-0645">Protease</keyword>
<dbReference type="GO" id="GO:0006508">
    <property type="term" value="P:proteolysis"/>
    <property type="evidence" value="ECO:0007669"/>
    <property type="project" value="UniProtKB-KW"/>
</dbReference>
<evidence type="ECO:0000256" key="5">
    <source>
        <dbReference type="SAM" id="Phobius"/>
    </source>
</evidence>
<evidence type="ECO:0000256" key="3">
    <source>
        <dbReference type="ARBA" id="ARBA00022801"/>
    </source>
</evidence>
<dbReference type="EMBL" id="QJVD01000021">
    <property type="protein sequence ID" value="PYI65730.1"/>
    <property type="molecule type" value="Genomic_DNA"/>
</dbReference>
<dbReference type="PANTHER" id="PTHR47053">
    <property type="entry name" value="MUREIN DD-ENDOPEPTIDASE MEPH-RELATED"/>
    <property type="match status" value="1"/>
</dbReference>
<dbReference type="PANTHER" id="PTHR47053:SF1">
    <property type="entry name" value="MUREIN DD-ENDOPEPTIDASE MEPH-RELATED"/>
    <property type="match status" value="1"/>
</dbReference>
<dbReference type="InterPro" id="IPR000064">
    <property type="entry name" value="NLP_P60_dom"/>
</dbReference>
<dbReference type="SUPFAM" id="SSF54001">
    <property type="entry name" value="Cysteine proteinases"/>
    <property type="match status" value="1"/>
</dbReference>
<evidence type="ECO:0000256" key="2">
    <source>
        <dbReference type="ARBA" id="ARBA00022670"/>
    </source>
</evidence>
<gene>
    <name evidence="7" type="ORF">CVV68_16945</name>
</gene>
<proteinExistence type="inferred from homology"/>
<dbReference type="AlphaFoldDB" id="A0A2V5LGT9"/>
<feature type="domain" description="NlpC/P60" evidence="6">
    <location>
        <begin position="257"/>
        <end position="375"/>
    </location>
</feature>
<accession>A0A2V5LGT9</accession>
<keyword evidence="5" id="KW-0472">Membrane</keyword>
<evidence type="ECO:0000256" key="4">
    <source>
        <dbReference type="ARBA" id="ARBA00022807"/>
    </source>
</evidence>
<keyword evidence="4" id="KW-0788">Thiol protease</keyword>
<dbReference type="OrthoDB" id="9815778at2"/>
<dbReference type="PROSITE" id="PS51935">
    <property type="entry name" value="NLPC_P60"/>
    <property type="match status" value="1"/>
</dbReference>
<name>A0A2V5LGT9_9MICC</name>
<sequence length="375" mass="38371">MAVPAVLLAVAKRRALLRLITGVVGVLVPVLIMVMCGGLALVATTAAQGSTTACLTTAPTGADTAAPVGPGLSVPSASGAPIVLSVAQVAVARAYISVGKTLGLPDAALEIAIMMSLQESGLRVLANPSVAGSMAYAHDGAGVDHDSLGSAQQRSSAGWGSVAELMNPVYDAEAFFGGSMGPNHGSPAGLLDIHGWDSMNKGAAAQAVQASAFPELYAQWEPEAHAVVEALKSGAGLQKCTPGAGGGSAPALPVNLSLLRRHVIHYAEQGVGGTYVWGGTAFKAWDCSGYVQWVYARVGIQLPRTEQWAAGKPTSMPLPGDLVVQNPDGPNHWGHVGIYVGSGMMFSALNPTVGTLLHPVAWNVRTQYFRILPAG</sequence>
<dbReference type="Proteomes" id="UP000247832">
    <property type="component" value="Unassembled WGS sequence"/>
</dbReference>
<dbReference type="Gene3D" id="3.90.1720.10">
    <property type="entry name" value="endopeptidase domain like (from Nostoc punctiforme)"/>
    <property type="match status" value="1"/>
</dbReference>
<protein>
    <recommendedName>
        <fullName evidence="6">NlpC/P60 domain-containing protein</fullName>
    </recommendedName>
</protein>
<evidence type="ECO:0000256" key="1">
    <source>
        <dbReference type="ARBA" id="ARBA00007074"/>
    </source>
</evidence>
<comment type="similarity">
    <text evidence="1">Belongs to the peptidase C40 family.</text>
</comment>
<dbReference type="Pfam" id="PF00877">
    <property type="entry name" value="NLPC_P60"/>
    <property type="match status" value="1"/>
</dbReference>
<comment type="caution">
    <text evidence="7">The sequence shown here is derived from an EMBL/GenBank/DDBJ whole genome shotgun (WGS) entry which is preliminary data.</text>
</comment>
<dbReference type="InterPro" id="IPR051202">
    <property type="entry name" value="Peptidase_C40"/>
</dbReference>
<evidence type="ECO:0000313" key="7">
    <source>
        <dbReference type="EMBL" id="PYI65730.1"/>
    </source>
</evidence>
<feature type="transmembrane region" description="Helical" evidence="5">
    <location>
        <begin position="16"/>
        <end position="42"/>
    </location>
</feature>
<keyword evidence="5" id="KW-1133">Transmembrane helix</keyword>
<keyword evidence="5" id="KW-0812">Transmembrane</keyword>
<evidence type="ECO:0000259" key="6">
    <source>
        <dbReference type="PROSITE" id="PS51935"/>
    </source>
</evidence>
<keyword evidence="8" id="KW-1185">Reference proteome</keyword>
<keyword evidence="3" id="KW-0378">Hydrolase</keyword>
<reference evidence="7 8" key="1">
    <citation type="submission" date="2018-05" db="EMBL/GenBank/DDBJ databases">
        <title>Genetic diversity of glacier-inhabiting Cryobacterium bacteria in China and description of Cryobacterium mengkeensis sp. nov. and Arthrobacter glacialis sp. nov.</title>
        <authorList>
            <person name="Liu Q."/>
            <person name="Xin Y.-H."/>
        </authorList>
    </citation>
    <scope>NUCLEOTIDE SEQUENCE [LARGE SCALE GENOMIC DNA]</scope>
    <source>
        <strain evidence="7 8">LI2</strain>
    </source>
</reference>